<dbReference type="GO" id="GO:0006596">
    <property type="term" value="P:polyamine biosynthetic process"/>
    <property type="evidence" value="ECO:0007669"/>
    <property type="project" value="UniProtKB-KW"/>
</dbReference>
<dbReference type="AlphaFoldDB" id="A0A5M6DAI8"/>
<dbReference type="InterPro" id="IPR029063">
    <property type="entry name" value="SAM-dependent_MTases_sf"/>
</dbReference>
<protein>
    <recommendedName>
        <fullName evidence="6">Spermidine synthase</fullName>
    </recommendedName>
</protein>
<dbReference type="Gene3D" id="3.40.50.150">
    <property type="entry name" value="Vaccinia Virus protein VP39"/>
    <property type="match status" value="1"/>
</dbReference>
<dbReference type="NCBIfam" id="NF037959">
    <property type="entry name" value="MFS_SpdSyn"/>
    <property type="match status" value="1"/>
</dbReference>
<sequence>MSNTTGQRPATPSHHVESLDSGWQGRSMLWFAATTLLSAFLVFQVQPIISKCVLPWFGGTPAVWTTCMLFFQLLLFGGYLYAHLLRTFCHPAVQALIHISLLAAAALSLPIEPSDVWKPSGSESPAVYLLWMLASHVGLPYFVLSSTGPLIQAWLSFQDTSQRVYRLYALSNAGSLFALLSYPFLFEPVLSVSMQSTLWSLMFCGFVLVEGFVAVSLLRMKTDVPSEADNASVGGGKSDAKDTPGGDASQAPTPAVWIQLAWIALPALASVMLLVVTNHVCQDVAVVPFLWVLPLSLYLASFIVCFNSPQWYHPKLIAAVTLIALALIQGKSLLPGNIQLIAEASCYMVMLFGACLMCHGEVARLKPGTHALTQYYAMLSAGGALGGVIVAVLCPMFLNNFAELPIFVSLVTACTFLLFFSCKTWGQTEYDWAAAGRLKYGALALLAAPLIATGLASKQETIASQRNFFGVLKVDRREGGICLVHGSTLHGMQRFAPHQLEPTTYYGYDSGVGKVISQLQQQRESLRVGVVGLGCGVLATYGRPEDRFDLIEINPAVIDIAKSYFSFMRDCPSEIQTHLGDGRLVLERMHEKKFDLLVLDAFSSDAIPAHLLTRESMALYTERLADNGVLAIHVSNNHLELAPLVHNLSRDAGLDSLKVTSVGNESIGTSNASWMIIAPPGHAIFETPSLASGMRATPQQLSDAPLWTDQHHNLVSVLRLW</sequence>
<evidence type="ECO:0000313" key="5">
    <source>
        <dbReference type="Proteomes" id="UP000324479"/>
    </source>
</evidence>
<feature type="transmembrane region" description="Helical" evidence="3">
    <location>
        <begin position="404"/>
        <end position="426"/>
    </location>
</feature>
<feature type="transmembrane region" description="Helical" evidence="3">
    <location>
        <begin position="438"/>
        <end position="457"/>
    </location>
</feature>
<feature type="transmembrane region" description="Helical" evidence="3">
    <location>
        <begin position="165"/>
        <end position="186"/>
    </location>
</feature>
<keyword evidence="5" id="KW-1185">Reference proteome</keyword>
<comment type="caution">
    <text evidence="4">The sequence shown here is derived from an EMBL/GenBank/DDBJ whole genome shotgun (WGS) entry which is preliminary data.</text>
</comment>
<dbReference type="Proteomes" id="UP000324479">
    <property type="component" value="Unassembled WGS sequence"/>
</dbReference>
<name>A0A5M6DAI8_9BACT</name>
<dbReference type="RefSeq" id="WP_150075992.1">
    <property type="nucleotide sequence ID" value="NZ_VWOX01000004.1"/>
</dbReference>
<organism evidence="4 5">
    <name type="scientific">Roseiconus nitratireducens</name>
    <dbReference type="NCBI Taxonomy" id="2605748"/>
    <lineage>
        <taxon>Bacteria</taxon>
        <taxon>Pseudomonadati</taxon>
        <taxon>Planctomycetota</taxon>
        <taxon>Planctomycetia</taxon>
        <taxon>Pirellulales</taxon>
        <taxon>Pirellulaceae</taxon>
        <taxon>Roseiconus</taxon>
    </lineage>
</organism>
<dbReference type="SUPFAM" id="SSF53335">
    <property type="entry name" value="S-adenosyl-L-methionine-dependent methyltransferases"/>
    <property type="match status" value="1"/>
</dbReference>
<keyword evidence="3" id="KW-0472">Membrane</keyword>
<evidence type="ECO:0000256" key="3">
    <source>
        <dbReference type="SAM" id="Phobius"/>
    </source>
</evidence>
<evidence type="ECO:0000256" key="1">
    <source>
        <dbReference type="ARBA" id="ARBA00023115"/>
    </source>
</evidence>
<dbReference type="EMBL" id="VWOX01000004">
    <property type="protein sequence ID" value="KAA5544383.1"/>
    <property type="molecule type" value="Genomic_DNA"/>
</dbReference>
<feature type="transmembrane region" description="Helical" evidence="3">
    <location>
        <begin position="316"/>
        <end position="334"/>
    </location>
</feature>
<evidence type="ECO:0000256" key="2">
    <source>
        <dbReference type="SAM" id="MobiDB-lite"/>
    </source>
</evidence>
<keyword evidence="3" id="KW-1133">Transmembrane helix</keyword>
<dbReference type="PANTHER" id="PTHR43317:SF1">
    <property type="entry name" value="THERMOSPERMINE SYNTHASE ACAULIS5"/>
    <property type="match status" value="1"/>
</dbReference>
<evidence type="ECO:0008006" key="6">
    <source>
        <dbReference type="Google" id="ProtNLM"/>
    </source>
</evidence>
<proteinExistence type="predicted"/>
<feature type="transmembrane region" description="Helical" evidence="3">
    <location>
        <begin position="340"/>
        <end position="363"/>
    </location>
</feature>
<feature type="transmembrane region" description="Helical" evidence="3">
    <location>
        <begin position="28"/>
        <end position="49"/>
    </location>
</feature>
<feature type="region of interest" description="Disordered" evidence="2">
    <location>
        <begin position="226"/>
        <end position="250"/>
    </location>
</feature>
<evidence type="ECO:0000313" key="4">
    <source>
        <dbReference type="EMBL" id="KAA5544383.1"/>
    </source>
</evidence>
<feature type="transmembrane region" description="Helical" evidence="3">
    <location>
        <begin position="198"/>
        <end position="218"/>
    </location>
</feature>
<gene>
    <name evidence="4" type="ORF">FYK55_08535</name>
</gene>
<feature type="transmembrane region" description="Helical" evidence="3">
    <location>
        <begin position="126"/>
        <end position="144"/>
    </location>
</feature>
<keyword evidence="3" id="KW-0812">Transmembrane</keyword>
<feature type="transmembrane region" description="Helical" evidence="3">
    <location>
        <begin position="93"/>
        <end position="111"/>
    </location>
</feature>
<reference evidence="4 5" key="1">
    <citation type="submission" date="2019-08" db="EMBL/GenBank/DDBJ databases">
        <authorList>
            <person name="Dhanesh K."/>
            <person name="Kumar G."/>
            <person name="Sasikala C."/>
            <person name="Venkata Ramana C."/>
        </authorList>
    </citation>
    <scope>NUCLEOTIDE SEQUENCE [LARGE SCALE GENOMIC DNA]</scope>
    <source>
        <strain evidence="4 5">JC645</strain>
    </source>
</reference>
<dbReference type="PANTHER" id="PTHR43317">
    <property type="entry name" value="THERMOSPERMINE SYNTHASE ACAULIS5"/>
    <property type="match status" value="1"/>
</dbReference>
<feature type="transmembrane region" description="Helical" evidence="3">
    <location>
        <begin position="61"/>
        <end position="81"/>
    </location>
</feature>
<accession>A0A5M6DAI8</accession>
<feature type="transmembrane region" description="Helical" evidence="3">
    <location>
        <begin position="260"/>
        <end position="280"/>
    </location>
</feature>
<feature type="transmembrane region" description="Helical" evidence="3">
    <location>
        <begin position="286"/>
        <end position="304"/>
    </location>
</feature>
<feature type="transmembrane region" description="Helical" evidence="3">
    <location>
        <begin position="375"/>
        <end position="398"/>
    </location>
</feature>
<keyword evidence="1" id="KW-0620">Polyamine biosynthesis</keyword>